<dbReference type="Proteomes" id="UP001153269">
    <property type="component" value="Unassembled WGS sequence"/>
</dbReference>
<feature type="region of interest" description="Disordered" evidence="1">
    <location>
        <begin position="1"/>
        <end position="20"/>
    </location>
</feature>
<name>A0A9N7ZAZ7_PLEPL</name>
<evidence type="ECO:0000313" key="2">
    <source>
        <dbReference type="EMBL" id="CAB1456362.1"/>
    </source>
</evidence>
<feature type="compositionally biased region" description="Basic and acidic residues" evidence="1">
    <location>
        <begin position="70"/>
        <end position="79"/>
    </location>
</feature>
<feature type="compositionally biased region" description="Polar residues" evidence="1">
    <location>
        <begin position="1"/>
        <end position="13"/>
    </location>
</feature>
<comment type="caution">
    <text evidence="2">The sequence shown here is derived from an EMBL/GenBank/DDBJ whole genome shotgun (WGS) entry which is preliminary data.</text>
</comment>
<organism evidence="2 3">
    <name type="scientific">Pleuronectes platessa</name>
    <name type="common">European plaice</name>
    <dbReference type="NCBI Taxonomy" id="8262"/>
    <lineage>
        <taxon>Eukaryota</taxon>
        <taxon>Metazoa</taxon>
        <taxon>Chordata</taxon>
        <taxon>Craniata</taxon>
        <taxon>Vertebrata</taxon>
        <taxon>Euteleostomi</taxon>
        <taxon>Actinopterygii</taxon>
        <taxon>Neopterygii</taxon>
        <taxon>Teleostei</taxon>
        <taxon>Neoteleostei</taxon>
        <taxon>Acanthomorphata</taxon>
        <taxon>Carangaria</taxon>
        <taxon>Pleuronectiformes</taxon>
        <taxon>Pleuronectoidei</taxon>
        <taxon>Pleuronectidae</taxon>
        <taxon>Pleuronectes</taxon>
    </lineage>
</organism>
<evidence type="ECO:0000256" key="1">
    <source>
        <dbReference type="SAM" id="MobiDB-lite"/>
    </source>
</evidence>
<protein>
    <submittedName>
        <fullName evidence="2">Uncharacterized protein</fullName>
    </submittedName>
</protein>
<feature type="region of interest" description="Disordered" evidence="1">
    <location>
        <begin position="32"/>
        <end position="79"/>
    </location>
</feature>
<feature type="compositionally biased region" description="Basic residues" evidence="1">
    <location>
        <begin position="142"/>
        <end position="153"/>
    </location>
</feature>
<evidence type="ECO:0000313" key="3">
    <source>
        <dbReference type="Proteomes" id="UP001153269"/>
    </source>
</evidence>
<feature type="region of interest" description="Disordered" evidence="1">
    <location>
        <begin position="125"/>
        <end position="153"/>
    </location>
</feature>
<proteinExistence type="predicted"/>
<keyword evidence="3" id="KW-1185">Reference proteome</keyword>
<dbReference type="AlphaFoldDB" id="A0A9N7ZAZ7"/>
<sequence>MTQHLVYANNPSETAAHSAVAAGTSADIRVTQIPGSPQLSPAWPYKGNRGLPPPSSEEGEHEATSSNKPQIRDMKSGECRHNRIILKMIKMIKMITKRRVRAELRMFPVYSPREAATLETDLRSAAAAEEVFTETREETRDTRRRKKGSNPRL</sequence>
<reference evidence="2" key="1">
    <citation type="submission" date="2020-03" db="EMBL/GenBank/DDBJ databases">
        <authorList>
            <person name="Weist P."/>
        </authorList>
    </citation>
    <scope>NUCLEOTIDE SEQUENCE</scope>
</reference>
<dbReference type="EMBL" id="CADEAL010004293">
    <property type="protein sequence ID" value="CAB1456362.1"/>
    <property type="molecule type" value="Genomic_DNA"/>
</dbReference>
<accession>A0A9N7ZAZ7</accession>
<gene>
    <name evidence="2" type="ORF">PLEPLA_LOCUS44146</name>
</gene>